<dbReference type="RefSeq" id="WP_176070573.1">
    <property type="nucleotide sequence ID" value="NZ_JABWMJ010000009.1"/>
</dbReference>
<evidence type="ECO:0000313" key="2">
    <source>
        <dbReference type="Proteomes" id="UP000529637"/>
    </source>
</evidence>
<name>A0A7Y6NQZ8_9BURK</name>
<protein>
    <submittedName>
        <fullName evidence="1">Uncharacterized protein</fullName>
    </submittedName>
</protein>
<dbReference type="AlphaFoldDB" id="A0A7Y6NQZ8"/>
<sequence length="439" mass="47431">MLTSLFGDLGSMLDPAKSRSRDDDEDESGFAATAIMQTTSAEVNERGQIVDRHLTEIEVKGSPAQAIREHFAATRADLETATSMITLVDPAKVWAASVIKALSDAGGRPIERLQLRRAGAEESLAVIERTTLVRRQHDTLRIFNADVRAPGLDSDEIPIALMERSQLAVVIIGPMEPPAIDALLDSLLEASALPAWRCPHLLFQLPPGAAWIAQKVAATEWSDRLQVHVSTEPMTGASAVWNAIVEHWDRVRLQPATLESAAPAELGGGAFPIRVGDIDDSARPGIAPESFAERSLGGTFAERSLGGNALRISRDVVDSTRNRHALAGMLRLEGLVACAIAEVASGAIHTREVVGDPDVDLDLSAATCAQAMQAMQMRTRNMGLSEPFDELIVSAGSRHLLVRAMPRHPELFVMALLEKHRSNLALARFTLMDVERALP</sequence>
<reference evidence="1 2" key="1">
    <citation type="submission" date="2020-06" db="EMBL/GenBank/DDBJ databases">
        <title>Schlegella sp. ID0723 isolated from air conditioner.</title>
        <authorList>
            <person name="Kim D.Y."/>
            <person name="Kim D.-U."/>
        </authorList>
    </citation>
    <scope>NUCLEOTIDE SEQUENCE [LARGE SCALE GENOMIC DNA]</scope>
    <source>
        <strain evidence="1 2">ID0723</strain>
    </source>
</reference>
<evidence type="ECO:0000313" key="1">
    <source>
        <dbReference type="EMBL" id="NUZ07725.1"/>
    </source>
</evidence>
<comment type="caution">
    <text evidence="1">The sequence shown here is derived from an EMBL/GenBank/DDBJ whole genome shotgun (WGS) entry which is preliminary data.</text>
</comment>
<accession>A0A7Y6NQZ8</accession>
<organism evidence="1 2">
    <name type="scientific">Piscinibacter koreensis</name>
    <dbReference type="NCBI Taxonomy" id="2742824"/>
    <lineage>
        <taxon>Bacteria</taxon>
        <taxon>Pseudomonadati</taxon>
        <taxon>Pseudomonadota</taxon>
        <taxon>Betaproteobacteria</taxon>
        <taxon>Burkholderiales</taxon>
        <taxon>Sphaerotilaceae</taxon>
        <taxon>Piscinibacter</taxon>
    </lineage>
</organism>
<keyword evidence="2" id="KW-1185">Reference proteome</keyword>
<gene>
    <name evidence="1" type="ORF">HQN59_18335</name>
</gene>
<dbReference type="EMBL" id="JABWMJ010000009">
    <property type="protein sequence ID" value="NUZ07725.1"/>
    <property type="molecule type" value="Genomic_DNA"/>
</dbReference>
<proteinExistence type="predicted"/>
<dbReference type="Proteomes" id="UP000529637">
    <property type="component" value="Unassembled WGS sequence"/>
</dbReference>